<accession>A0A7K1L8M3</accession>
<comment type="caution">
    <text evidence="1">The sequence shown here is derived from an EMBL/GenBank/DDBJ whole genome shotgun (WGS) entry which is preliminary data.</text>
</comment>
<name>A0A7K1L8M3_9ACTN</name>
<dbReference type="Pfam" id="PF19674">
    <property type="entry name" value="DUF6177"/>
    <property type="match status" value="1"/>
</dbReference>
<sequence>MVVLRDRPVVALSPALAEALAECGPRVLQIVTSPASRLTIPLRTLAGTPKATWVVAPGDGYYEGLTGRPMRWDGTAFTHVPDATDYAPTYKTRPSAPLGSHLTLTFQARPAENPGAQIEHLLHLITGHPPLGWGPTEPLKHPWKGPDLPRAPHLILTGKNAIATLNFSGETETTTLVVAYPPSTRPPITDLPPLIDALTTKTPITALMAQLSPGRPDLTTEPRWSGAASPIGLAAAGARTGPPGFTRQRLGPPSAPLTWFPLGDGRSPDYWHRHHQLLTHLNNPAHT</sequence>
<dbReference type="Proteomes" id="UP000432015">
    <property type="component" value="Unassembled WGS sequence"/>
</dbReference>
<evidence type="ECO:0000313" key="2">
    <source>
        <dbReference type="Proteomes" id="UP000432015"/>
    </source>
</evidence>
<evidence type="ECO:0000313" key="1">
    <source>
        <dbReference type="EMBL" id="MUN40790.1"/>
    </source>
</evidence>
<dbReference type="AlphaFoldDB" id="A0A7K1L8M3"/>
<dbReference type="EMBL" id="WOFH01000012">
    <property type="protein sequence ID" value="MUN40790.1"/>
    <property type="molecule type" value="Genomic_DNA"/>
</dbReference>
<protein>
    <submittedName>
        <fullName evidence="1">Uncharacterized protein</fullName>
    </submittedName>
</protein>
<proteinExistence type="predicted"/>
<keyword evidence="2" id="KW-1185">Reference proteome</keyword>
<reference evidence="1 2" key="1">
    <citation type="submission" date="2019-11" db="EMBL/GenBank/DDBJ databases">
        <authorList>
            <person name="Cao P."/>
        </authorList>
    </citation>
    <scope>NUCLEOTIDE SEQUENCE [LARGE SCALE GENOMIC DNA]</scope>
    <source>
        <strain evidence="1 2">NEAU-AAG5</strain>
    </source>
</reference>
<gene>
    <name evidence="1" type="ORF">GNZ18_29915</name>
</gene>
<dbReference type="InterPro" id="IPR046175">
    <property type="entry name" value="DUF6177"/>
</dbReference>
<organism evidence="1 2">
    <name type="scientific">Actinomadura litoris</name>
    <dbReference type="NCBI Taxonomy" id="2678616"/>
    <lineage>
        <taxon>Bacteria</taxon>
        <taxon>Bacillati</taxon>
        <taxon>Actinomycetota</taxon>
        <taxon>Actinomycetes</taxon>
        <taxon>Streptosporangiales</taxon>
        <taxon>Thermomonosporaceae</taxon>
        <taxon>Actinomadura</taxon>
    </lineage>
</organism>